<dbReference type="OrthoDB" id="7595324at2"/>
<dbReference type="RefSeq" id="WP_089880148.1">
    <property type="nucleotide sequence ID" value="NZ_FNPF01000003.1"/>
</dbReference>
<dbReference type="GO" id="GO:0006508">
    <property type="term" value="P:proteolysis"/>
    <property type="evidence" value="ECO:0007669"/>
    <property type="project" value="UniProtKB-KW"/>
</dbReference>
<dbReference type="SUPFAM" id="SSF50630">
    <property type="entry name" value="Acid proteases"/>
    <property type="match status" value="1"/>
</dbReference>
<gene>
    <name evidence="2" type="ORF">SAMN05444340_103141</name>
</gene>
<feature type="transmembrane region" description="Helical" evidence="1">
    <location>
        <begin position="6"/>
        <end position="25"/>
    </location>
</feature>
<reference evidence="2 3" key="1">
    <citation type="submission" date="2016-10" db="EMBL/GenBank/DDBJ databases">
        <authorList>
            <person name="de Groot N.N."/>
        </authorList>
    </citation>
    <scope>NUCLEOTIDE SEQUENCE [LARGE SCALE GENOMIC DNA]</scope>
    <source>
        <strain evidence="2 3">DSM 26880</strain>
    </source>
</reference>
<dbReference type="InterPro" id="IPR021109">
    <property type="entry name" value="Peptidase_aspartic_dom_sf"/>
</dbReference>
<dbReference type="CDD" id="cd05483">
    <property type="entry name" value="retropepsin_like_bacteria"/>
    <property type="match status" value="1"/>
</dbReference>
<proteinExistence type="predicted"/>
<dbReference type="InterPro" id="IPR034122">
    <property type="entry name" value="Retropepsin-like_bacterial"/>
</dbReference>
<dbReference type="Gene3D" id="2.40.70.10">
    <property type="entry name" value="Acid Proteases"/>
    <property type="match status" value="1"/>
</dbReference>
<keyword evidence="1" id="KW-1133">Transmembrane helix</keyword>
<organism evidence="2 3">
    <name type="scientific">Citreimonas salinaria</name>
    <dbReference type="NCBI Taxonomy" id="321339"/>
    <lineage>
        <taxon>Bacteria</taxon>
        <taxon>Pseudomonadati</taxon>
        <taxon>Pseudomonadota</taxon>
        <taxon>Alphaproteobacteria</taxon>
        <taxon>Rhodobacterales</taxon>
        <taxon>Roseobacteraceae</taxon>
        <taxon>Citreimonas</taxon>
    </lineage>
</organism>
<keyword evidence="2" id="KW-0645">Protease</keyword>
<dbReference type="GO" id="GO:0008233">
    <property type="term" value="F:peptidase activity"/>
    <property type="evidence" value="ECO:0007669"/>
    <property type="project" value="UniProtKB-KW"/>
</dbReference>
<dbReference type="STRING" id="321339.SAMN05444340_103141"/>
<dbReference type="InterPro" id="IPR011969">
    <property type="entry name" value="Clan_AA_Asp_peptidase_C"/>
</dbReference>
<dbReference type="NCBIfam" id="TIGR02281">
    <property type="entry name" value="clan_AA_DTGA"/>
    <property type="match status" value="1"/>
</dbReference>
<accession>A0A1H3GZV5</accession>
<evidence type="ECO:0000256" key="1">
    <source>
        <dbReference type="SAM" id="Phobius"/>
    </source>
</evidence>
<keyword evidence="2" id="KW-0378">Hydrolase</keyword>
<dbReference type="Proteomes" id="UP000199286">
    <property type="component" value="Unassembled WGS sequence"/>
</dbReference>
<sequence>MNGINIESLVYLSLLGTALVVMVFVRGRQSIGKSLQHLAIWALIFLGALAAVGLWSDIRNTVAPRQAVFAEAGRIVLPRAPDGHYYATLGINGVPTRFVVDTGATSMVLSRDDAARTGLLSDDLPFFGEAQTANGLVRTAPVRIDTVDFGPFADRHVPAHVNDGEMFGSLLGMSYLQRFDRVQIEGGQMVLERD</sequence>
<keyword evidence="3" id="KW-1185">Reference proteome</keyword>
<dbReference type="Pfam" id="PF13975">
    <property type="entry name" value="gag-asp_proteas"/>
    <property type="match status" value="1"/>
</dbReference>
<name>A0A1H3GZV5_9RHOB</name>
<evidence type="ECO:0000313" key="3">
    <source>
        <dbReference type="Proteomes" id="UP000199286"/>
    </source>
</evidence>
<dbReference type="AlphaFoldDB" id="A0A1H3GZV5"/>
<feature type="transmembrane region" description="Helical" evidence="1">
    <location>
        <begin position="37"/>
        <end position="56"/>
    </location>
</feature>
<dbReference type="EMBL" id="FNPF01000003">
    <property type="protein sequence ID" value="SDY08761.1"/>
    <property type="molecule type" value="Genomic_DNA"/>
</dbReference>
<evidence type="ECO:0000313" key="2">
    <source>
        <dbReference type="EMBL" id="SDY08761.1"/>
    </source>
</evidence>
<protein>
    <submittedName>
        <fullName evidence="2">Aspartyl protease family protein</fullName>
    </submittedName>
</protein>
<keyword evidence="1" id="KW-0812">Transmembrane</keyword>
<keyword evidence="1" id="KW-0472">Membrane</keyword>